<keyword evidence="1" id="KW-0472">Membrane</keyword>
<dbReference type="AlphaFoldDB" id="A0A255YTY0"/>
<feature type="transmembrane region" description="Helical" evidence="1">
    <location>
        <begin position="54"/>
        <end position="73"/>
    </location>
</feature>
<feature type="transmembrane region" description="Helical" evidence="1">
    <location>
        <begin position="31"/>
        <end position="49"/>
    </location>
</feature>
<sequence>MSVTMKILVLSSLAALLGAVAGLWDLTADTLAGTLAMLAAFAFLLALFLPRLAALGVLGLAVGVLLAHLMAYPPPGSSLPVLERGLIAAAVALLPAAAGALAGILAARAAAGMGWHRTD</sequence>
<comment type="caution">
    <text evidence="2">The sequence shown here is derived from an EMBL/GenBank/DDBJ whole genome shotgun (WGS) entry which is preliminary data.</text>
</comment>
<proteinExistence type="predicted"/>
<dbReference type="EMBL" id="NOXU01000031">
    <property type="protein sequence ID" value="OYQ32641.1"/>
    <property type="molecule type" value="Genomic_DNA"/>
</dbReference>
<organism evidence="2 3">
    <name type="scientific">Niveispirillum lacus</name>
    <dbReference type="NCBI Taxonomy" id="1981099"/>
    <lineage>
        <taxon>Bacteria</taxon>
        <taxon>Pseudomonadati</taxon>
        <taxon>Pseudomonadota</taxon>
        <taxon>Alphaproteobacteria</taxon>
        <taxon>Rhodospirillales</taxon>
        <taxon>Azospirillaceae</taxon>
        <taxon>Niveispirillum</taxon>
    </lineage>
</organism>
<feature type="transmembrane region" description="Helical" evidence="1">
    <location>
        <begin position="85"/>
        <end position="107"/>
    </location>
</feature>
<keyword evidence="3" id="KW-1185">Reference proteome</keyword>
<accession>A0A255YTY0</accession>
<evidence type="ECO:0000313" key="3">
    <source>
        <dbReference type="Proteomes" id="UP000216998"/>
    </source>
</evidence>
<reference evidence="2 3" key="1">
    <citation type="submission" date="2017-07" db="EMBL/GenBank/DDBJ databases">
        <title>Niveispirillum cyanobacteriorum sp. nov., isolated from cyanobacterial aggregates in a eutrophic lake.</title>
        <authorList>
            <person name="Cai H."/>
        </authorList>
    </citation>
    <scope>NUCLEOTIDE SEQUENCE [LARGE SCALE GENOMIC DNA]</scope>
    <source>
        <strain evidence="3">TH1-14</strain>
    </source>
</reference>
<gene>
    <name evidence="2" type="ORF">CHU95_17870</name>
</gene>
<keyword evidence="1" id="KW-1133">Transmembrane helix</keyword>
<evidence type="ECO:0000313" key="2">
    <source>
        <dbReference type="EMBL" id="OYQ32641.1"/>
    </source>
</evidence>
<evidence type="ECO:0000256" key="1">
    <source>
        <dbReference type="SAM" id="Phobius"/>
    </source>
</evidence>
<name>A0A255YTY0_9PROT</name>
<keyword evidence="1" id="KW-0812">Transmembrane</keyword>
<protein>
    <submittedName>
        <fullName evidence="2">Uncharacterized protein</fullName>
    </submittedName>
</protein>
<dbReference type="Proteomes" id="UP000216998">
    <property type="component" value="Unassembled WGS sequence"/>
</dbReference>
<dbReference type="RefSeq" id="WP_094457675.1">
    <property type="nucleotide sequence ID" value="NZ_NOXU01000031.1"/>
</dbReference>